<dbReference type="PATRIC" id="fig|1297617.4.peg.2707"/>
<reference evidence="1 2" key="1">
    <citation type="journal article" date="2015" name="Nat. Commun.">
        <title>Production of butyrate from lysine and the Amadori product fructoselysine by a human gut commensal.</title>
        <authorList>
            <person name="Bui T.P."/>
            <person name="Ritari J."/>
            <person name="Boeren S."/>
            <person name="de Waard P."/>
            <person name="Plugge C.M."/>
            <person name="de Vos W.M."/>
        </authorList>
    </citation>
    <scope>NUCLEOTIDE SEQUENCE [LARGE SCALE GENOMIC DNA]</scope>
    <source>
        <strain evidence="1 2">AF211</strain>
    </source>
</reference>
<name>A0A0S2W6N2_9FIRM</name>
<evidence type="ECO:0008006" key="3">
    <source>
        <dbReference type="Google" id="ProtNLM"/>
    </source>
</evidence>
<dbReference type="SUPFAM" id="SSF55486">
    <property type="entry name" value="Metalloproteases ('zincins'), catalytic domain"/>
    <property type="match status" value="1"/>
</dbReference>
<dbReference type="InterPro" id="IPR038555">
    <property type="entry name" value="Zincin_1_sf"/>
</dbReference>
<protein>
    <recommendedName>
        <fullName evidence="3">Zinicin-like metallopeptidase</fullName>
    </recommendedName>
</protein>
<dbReference type="EMBL" id="CP011307">
    <property type="protein sequence ID" value="ALP95021.1"/>
    <property type="molecule type" value="Genomic_DNA"/>
</dbReference>
<dbReference type="Proteomes" id="UP000064844">
    <property type="component" value="Chromosome"/>
</dbReference>
<proteinExistence type="predicted"/>
<reference evidence="2" key="2">
    <citation type="submission" date="2015-04" db="EMBL/GenBank/DDBJ databases">
        <title>A butyrogenic pathway from the amino acid lysine in a human gut commensal.</title>
        <authorList>
            <person name="de Vos W.M."/>
            <person name="Bui N.T.P."/>
            <person name="Plugge C.M."/>
            <person name="Ritari J."/>
        </authorList>
    </citation>
    <scope>NUCLEOTIDE SEQUENCE [LARGE SCALE GENOMIC DNA]</scope>
    <source>
        <strain evidence="2">AF211</strain>
    </source>
</reference>
<accession>A0A0S2W6N2</accession>
<organism evidence="1 2">
    <name type="scientific">Intestinimonas butyriciproducens</name>
    <dbReference type="NCBI Taxonomy" id="1297617"/>
    <lineage>
        <taxon>Bacteria</taxon>
        <taxon>Bacillati</taxon>
        <taxon>Bacillota</taxon>
        <taxon>Clostridia</taxon>
        <taxon>Eubacteriales</taxon>
        <taxon>Intestinimonas</taxon>
    </lineage>
</organism>
<evidence type="ECO:0000313" key="2">
    <source>
        <dbReference type="Proteomes" id="UP000064844"/>
    </source>
</evidence>
<keyword evidence="2" id="KW-1185">Reference proteome</keyword>
<gene>
    <name evidence="1" type="ORF">IB211_02630</name>
</gene>
<sequence length="123" mass="14204">MVLSFDEAGELLDAMAESFPPAFFSDLNGGILLLPEAHPDPDFPPGEMYIMGEYCNDQMGRYINLYYGSFAALAEEEDWTRRNWEEELYETLAHEFTHHIEGLAGERGLEIKDEAFLDRYRDQ</sequence>
<dbReference type="STRING" id="1297617.IB211_02630"/>
<dbReference type="Gene3D" id="3.30.2010.20">
    <property type="match status" value="1"/>
</dbReference>
<dbReference type="RefSeq" id="WP_058118286.1">
    <property type="nucleotide sequence ID" value="NZ_CALICV010000024.1"/>
</dbReference>
<dbReference type="CDD" id="cd12953">
    <property type="entry name" value="MMP_TTHA0227"/>
    <property type="match status" value="1"/>
</dbReference>
<dbReference type="AlphaFoldDB" id="A0A0S2W6N2"/>
<dbReference type="KEGG" id="ibu:IB211_02630"/>
<dbReference type="eggNOG" id="COG3824">
    <property type="taxonomic scope" value="Bacteria"/>
</dbReference>
<evidence type="ECO:0000313" key="1">
    <source>
        <dbReference type="EMBL" id="ALP95021.1"/>
    </source>
</evidence>